<feature type="transmembrane region" description="Helical" evidence="1">
    <location>
        <begin position="12"/>
        <end position="30"/>
    </location>
</feature>
<keyword evidence="1" id="KW-1133">Transmembrane helix</keyword>
<dbReference type="EMBL" id="VFIY01000005">
    <property type="protein sequence ID" value="TPD61570.1"/>
    <property type="molecule type" value="Genomic_DNA"/>
</dbReference>
<keyword evidence="1" id="KW-0812">Transmembrane</keyword>
<comment type="caution">
    <text evidence="2">The sequence shown here is derived from an EMBL/GenBank/DDBJ whole genome shotgun (WGS) entry which is preliminary data.</text>
</comment>
<accession>A0A501PM36</accession>
<name>A0A501PM36_9PROT</name>
<evidence type="ECO:0008006" key="4">
    <source>
        <dbReference type="Google" id="ProtNLM"/>
    </source>
</evidence>
<organism evidence="2 3">
    <name type="scientific">Emcibacter nanhaiensis</name>
    <dbReference type="NCBI Taxonomy" id="1505037"/>
    <lineage>
        <taxon>Bacteria</taxon>
        <taxon>Pseudomonadati</taxon>
        <taxon>Pseudomonadota</taxon>
        <taxon>Alphaproteobacteria</taxon>
        <taxon>Emcibacterales</taxon>
        <taxon>Emcibacteraceae</taxon>
        <taxon>Emcibacter</taxon>
    </lineage>
</organism>
<gene>
    <name evidence="2" type="ORF">FIV46_05000</name>
</gene>
<protein>
    <recommendedName>
        <fullName evidence="4">Transmembrane protein (PGPGW)</fullName>
    </recommendedName>
</protein>
<evidence type="ECO:0000313" key="2">
    <source>
        <dbReference type="EMBL" id="TPD61570.1"/>
    </source>
</evidence>
<keyword evidence="1" id="KW-0472">Membrane</keyword>
<reference evidence="3" key="1">
    <citation type="submission" date="2019-06" db="EMBL/GenBank/DDBJ databases">
        <title>The complete genome of Emcibacter congregatus ZYLT.</title>
        <authorList>
            <person name="Zhao Z."/>
        </authorList>
    </citation>
    <scope>NUCLEOTIDE SEQUENCE [LARGE SCALE GENOMIC DNA]</scope>
    <source>
        <strain evidence="3">MCCC 1A06723</strain>
    </source>
</reference>
<proteinExistence type="predicted"/>
<sequence>MSWKTVKRPVKLIIGWILFIAGVIIAPMPIPIGQITALVGLSLLVSESEKVRVWVQKLRRRIPGLCRQLTKAKPHLPGFLKILIERTDPVHLNKNSKHV</sequence>
<dbReference type="Pfam" id="PF09656">
    <property type="entry name" value="PGPGW"/>
    <property type="match status" value="1"/>
</dbReference>
<dbReference type="OrthoDB" id="9914283at2"/>
<evidence type="ECO:0000256" key="1">
    <source>
        <dbReference type="SAM" id="Phobius"/>
    </source>
</evidence>
<dbReference type="RefSeq" id="WP_139939024.1">
    <property type="nucleotide sequence ID" value="NZ_JBHSYP010000003.1"/>
</dbReference>
<dbReference type="AlphaFoldDB" id="A0A501PM36"/>
<dbReference type="InterPro" id="IPR019099">
    <property type="entry name" value="Uncharacterised_PGPGW_TM"/>
</dbReference>
<keyword evidence="3" id="KW-1185">Reference proteome</keyword>
<evidence type="ECO:0000313" key="3">
    <source>
        <dbReference type="Proteomes" id="UP000319148"/>
    </source>
</evidence>
<dbReference type="Proteomes" id="UP000319148">
    <property type="component" value="Unassembled WGS sequence"/>
</dbReference>